<protein>
    <recommendedName>
        <fullName evidence="5">Choline/carnitine acyltransferase domain-containing protein</fullName>
    </recommendedName>
</protein>
<dbReference type="InterPro" id="IPR039551">
    <property type="entry name" value="Cho/carn_acyl_trans"/>
</dbReference>
<proteinExistence type="inferred from homology"/>
<keyword evidence="3" id="KW-0012">Acyltransferase</keyword>
<feature type="active site" description="Proton acceptor" evidence="4">
    <location>
        <position position="296"/>
    </location>
</feature>
<dbReference type="OrthoDB" id="1456at2"/>
<dbReference type="SUPFAM" id="SSF52777">
    <property type="entry name" value="CoA-dependent acyltransferases"/>
    <property type="match status" value="2"/>
</dbReference>
<dbReference type="AlphaFoldDB" id="A0A0J0YUX6"/>
<dbReference type="Gene3D" id="3.30.559.10">
    <property type="entry name" value="Chloramphenicol acetyltransferase-like domain"/>
    <property type="match status" value="1"/>
</dbReference>
<feature type="domain" description="Choline/carnitine acyltransferase" evidence="5">
    <location>
        <begin position="13"/>
        <end position="550"/>
    </location>
</feature>
<sequence>MIDTGYPNMTPKLPIPELKDTLARYQEWVKPLLDEQTFEQTQQQIADFVEREGRLLQTDLQQFASTLSHGNWLIEAWLEAYLSERRALPLASNVGFELNRKGASLAQWVYALSAVCADWRHGRITVPKSFSGEPVCMVQWKVLQGSMRTACAECDEYHFAEDSRTIGILKNGFYFRLPVLDEEGEAYHPDYFKAALQRLESFQTANPYPVAVPSFLGSKQMAAVCNRLAENPDNARLLDDIGQDLFHVSLNDTGNSDAEQNLAAATFQAQQSVWCYKPITLWHNRSDGGLVLHCEHTWPDGGAIIGILQHAQGYLQHTEGKMPSEIDLQPQSWQLPGDLAELWPQWQQAYAKVASTYGCRIIEPAKIPYPRKGISTDALMQFVLQYAQLAVFGQVRNTYEAVDVSHFQSGRTECVRPVSEASVAFVAALHHNEASADLFQTALAEHKARIKACKTGHGINRHLLGLKLMAVKRGMRPEIFEGKAYQTITEDFFSTSTIGGNQTVCRFAFAPTSRSGFGVNYTITDHGWEFVLCYEQEQESKAELLAAAIEDGCRRLADWMEGHIQAV</sequence>
<dbReference type="PANTHER" id="PTHR22589">
    <property type="entry name" value="CARNITINE O-ACYLTRANSFERASE"/>
    <property type="match status" value="1"/>
</dbReference>
<reference evidence="6 7" key="1">
    <citation type="submission" date="2014-11" db="EMBL/GenBank/DDBJ databases">
        <title>Genome of a novel goose pathogen.</title>
        <authorList>
            <person name="Hansen C.M."/>
            <person name="Hueffer K."/>
            <person name="Choi S.C."/>
        </authorList>
    </citation>
    <scope>NUCLEOTIDE SEQUENCE [LARGE SCALE GENOMIC DNA]</scope>
    <source>
        <strain evidence="6 7">KH1503</strain>
    </source>
</reference>
<dbReference type="Proteomes" id="UP000036027">
    <property type="component" value="Unassembled WGS sequence"/>
</dbReference>
<organism evidence="6 7">
    <name type="scientific">Neisseria arctica</name>
    <dbReference type="NCBI Taxonomy" id="1470200"/>
    <lineage>
        <taxon>Bacteria</taxon>
        <taxon>Pseudomonadati</taxon>
        <taxon>Pseudomonadota</taxon>
        <taxon>Betaproteobacteria</taxon>
        <taxon>Neisseriales</taxon>
        <taxon>Neisseriaceae</taxon>
        <taxon>Neisseria</taxon>
    </lineage>
</organism>
<keyword evidence="2" id="KW-0808">Transferase</keyword>
<comment type="similarity">
    <text evidence="1">Belongs to the carnitine/choline acetyltransferase family.</text>
</comment>
<evidence type="ECO:0000313" key="7">
    <source>
        <dbReference type="Proteomes" id="UP000036027"/>
    </source>
</evidence>
<keyword evidence="7" id="KW-1185">Reference proteome</keyword>
<dbReference type="Pfam" id="PF00755">
    <property type="entry name" value="Carn_acyltransf"/>
    <property type="match status" value="1"/>
</dbReference>
<accession>A0A0J0YUX6</accession>
<evidence type="ECO:0000256" key="1">
    <source>
        <dbReference type="ARBA" id="ARBA00005232"/>
    </source>
</evidence>
<dbReference type="InterPro" id="IPR000542">
    <property type="entry name" value="Carn_acyl_trans"/>
</dbReference>
<gene>
    <name evidence="6" type="ORF">PL75_00765</name>
</gene>
<comment type="caution">
    <text evidence="6">The sequence shown here is derived from an EMBL/GenBank/DDBJ whole genome shotgun (WGS) entry which is preliminary data.</text>
</comment>
<dbReference type="InterPro" id="IPR042231">
    <property type="entry name" value="Cho/carn_acyl_trans_2"/>
</dbReference>
<dbReference type="InterPro" id="IPR023213">
    <property type="entry name" value="CAT-like_dom_sf"/>
</dbReference>
<evidence type="ECO:0000256" key="4">
    <source>
        <dbReference type="PIRSR" id="PIRSR600542-1"/>
    </source>
</evidence>
<dbReference type="EMBL" id="JTDO01000001">
    <property type="protein sequence ID" value="KLT73899.1"/>
    <property type="molecule type" value="Genomic_DNA"/>
</dbReference>
<evidence type="ECO:0000313" key="6">
    <source>
        <dbReference type="EMBL" id="KLT73899.1"/>
    </source>
</evidence>
<dbReference type="PATRIC" id="fig|1470200.3.peg.182"/>
<name>A0A0J0YUX6_9NEIS</name>
<evidence type="ECO:0000256" key="2">
    <source>
        <dbReference type="ARBA" id="ARBA00022679"/>
    </source>
</evidence>
<dbReference type="Gene3D" id="3.30.559.70">
    <property type="entry name" value="Choline/Carnitine o-acyltransferase, domain 2"/>
    <property type="match status" value="1"/>
</dbReference>
<evidence type="ECO:0000259" key="5">
    <source>
        <dbReference type="Pfam" id="PF00755"/>
    </source>
</evidence>
<evidence type="ECO:0000256" key="3">
    <source>
        <dbReference type="ARBA" id="ARBA00023315"/>
    </source>
</evidence>
<dbReference type="GO" id="GO:0016746">
    <property type="term" value="F:acyltransferase activity"/>
    <property type="evidence" value="ECO:0007669"/>
    <property type="project" value="UniProtKB-KW"/>
</dbReference>